<keyword evidence="6" id="KW-0507">mRNA processing</keyword>
<dbReference type="GO" id="GO:0005634">
    <property type="term" value="C:nucleus"/>
    <property type="evidence" value="ECO:0007669"/>
    <property type="project" value="TreeGrafter"/>
</dbReference>
<name>A0AAN8VQT5_9MAGN</name>
<evidence type="ECO:0000256" key="3">
    <source>
        <dbReference type="ARBA" id="ARBA00022679"/>
    </source>
</evidence>
<dbReference type="EMBL" id="JBAMMX010000008">
    <property type="protein sequence ID" value="KAK6934371.1"/>
    <property type="molecule type" value="Genomic_DNA"/>
</dbReference>
<evidence type="ECO:0000256" key="1">
    <source>
        <dbReference type="ARBA" id="ARBA00011926"/>
    </source>
</evidence>
<keyword evidence="4" id="KW-0949">S-adenosyl-L-methionine</keyword>
<sequence>MKRGYSDSDSTSLRPPHSRFRPNPEGVAHFIEDHSTKTFARKLYAHRGDAFVDLACGKIEDCRTHYNGVGDQNQRRKKFTFPARLIWGDCYEVLLDNVLEDDVPFDIISCQFAMHYSWSTEA</sequence>
<dbReference type="InterPro" id="IPR004971">
    <property type="entry name" value="mRNA_G-N7_MeTrfase_dom"/>
</dbReference>
<organism evidence="10 11">
    <name type="scientific">Dillenia turbinata</name>
    <dbReference type="NCBI Taxonomy" id="194707"/>
    <lineage>
        <taxon>Eukaryota</taxon>
        <taxon>Viridiplantae</taxon>
        <taxon>Streptophyta</taxon>
        <taxon>Embryophyta</taxon>
        <taxon>Tracheophyta</taxon>
        <taxon>Spermatophyta</taxon>
        <taxon>Magnoliopsida</taxon>
        <taxon>eudicotyledons</taxon>
        <taxon>Gunneridae</taxon>
        <taxon>Pentapetalae</taxon>
        <taxon>Dilleniales</taxon>
        <taxon>Dilleniaceae</taxon>
        <taxon>Dillenia</taxon>
    </lineage>
</organism>
<protein>
    <recommendedName>
        <fullName evidence="1">mRNA (guanine-N(7))-methyltransferase</fullName>
        <ecNumber evidence="1">2.1.1.56</ecNumber>
    </recommendedName>
</protein>
<dbReference type="InterPro" id="IPR029063">
    <property type="entry name" value="SAM-dependent_MTases_sf"/>
</dbReference>
<comment type="catalytic activity">
    <reaction evidence="7">
        <text>a 5'-end (5'-triphosphoguanosine)-ribonucleoside in mRNA + S-adenosyl-L-methionine = a 5'-end (N(7)-methyl 5'-triphosphoguanosine)-ribonucleoside in mRNA + S-adenosyl-L-homocysteine</text>
        <dbReference type="Rhea" id="RHEA:67008"/>
        <dbReference type="Rhea" id="RHEA-COMP:17166"/>
        <dbReference type="Rhea" id="RHEA-COMP:17167"/>
        <dbReference type="ChEBI" id="CHEBI:57856"/>
        <dbReference type="ChEBI" id="CHEBI:59789"/>
        <dbReference type="ChEBI" id="CHEBI:156461"/>
        <dbReference type="ChEBI" id="CHEBI:167617"/>
        <dbReference type="EC" id="2.1.1.56"/>
    </reaction>
</comment>
<evidence type="ECO:0000256" key="8">
    <source>
        <dbReference type="SAM" id="MobiDB-lite"/>
    </source>
</evidence>
<evidence type="ECO:0000313" key="10">
    <source>
        <dbReference type="EMBL" id="KAK6934371.1"/>
    </source>
</evidence>
<evidence type="ECO:0000256" key="7">
    <source>
        <dbReference type="ARBA" id="ARBA00044712"/>
    </source>
</evidence>
<dbReference type="GO" id="GO:0004482">
    <property type="term" value="F:mRNA 5'-cap (guanine-N7-)-methyltransferase activity"/>
    <property type="evidence" value="ECO:0007669"/>
    <property type="project" value="UniProtKB-EC"/>
</dbReference>
<keyword evidence="3" id="KW-0808">Transferase</keyword>
<dbReference type="PANTHER" id="PTHR12189">
    <property type="entry name" value="MRNA GUANINE-7- METHYLTRANSFERASE"/>
    <property type="match status" value="1"/>
</dbReference>
<evidence type="ECO:0000256" key="6">
    <source>
        <dbReference type="ARBA" id="ARBA00023042"/>
    </source>
</evidence>
<dbReference type="Pfam" id="PF03291">
    <property type="entry name" value="mRNA_G-N7_MeTrfase"/>
    <property type="match status" value="1"/>
</dbReference>
<evidence type="ECO:0000256" key="2">
    <source>
        <dbReference type="ARBA" id="ARBA00022603"/>
    </source>
</evidence>
<dbReference type="GO" id="GO:0003723">
    <property type="term" value="F:RNA binding"/>
    <property type="evidence" value="ECO:0007669"/>
    <property type="project" value="UniProtKB-KW"/>
</dbReference>
<comment type="caution">
    <text evidence="10">The sequence shown here is derived from an EMBL/GenBank/DDBJ whole genome shotgun (WGS) entry which is preliminary data.</text>
</comment>
<reference evidence="10 11" key="1">
    <citation type="submission" date="2023-12" db="EMBL/GenBank/DDBJ databases">
        <title>A high-quality genome assembly for Dillenia turbinata (Dilleniales).</title>
        <authorList>
            <person name="Chanderbali A."/>
        </authorList>
    </citation>
    <scope>NUCLEOTIDE SEQUENCE [LARGE SCALE GENOMIC DNA]</scope>
    <source>
        <strain evidence="10">LSX21</strain>
        <tissue evidence="10">Leaf</tissue>
    </source>
</reference>
<dbReference type="Proteomes" id="UP001370490">
    <property type="component" value="Unassembled WGS sequence"/>
</dbReference>
<evidence type="ECO:0000256" key="4">
    <source>
        <dbReference type="ARBA" id="ARBA00022691"/>
    </source>
</evidence>
<keyword evidence="2" id="KW-0489">Methyltransferase</keyword>
<dbReference type="EC" id="2.1.1.56" evidence="1"/>
<keyword evidence="11" id="KW-1185">Reference proteome</keyword>
<accession>A0AAN8VQT5</accession>
<gene>
    <name evidence="10" type="ORF">RJ641_034526</name>
</gene>
<dbReference type="InterPro" id="IPR039753">
    <property type="entry name" value="RG7MT1"/>
</dbReference>
<evidence type="ECO:0000256" key="5">
    <source>
        <dbReference type="ARBA" id="ARBA00022884"/>
    </source>
</evidence>
<dbReference type="Gene3D" id="3.40.50.150">
    <property type="entry name" value="Vaccinia Virus protein VP39"/>
    <property type="match status" value="1"/>
</dbReference>
<keyword evidence="5" id="KW-0694">RNA-binding</keyword>
<feature type="domain" description="MRNA cap 0 methyltransferase" evidence="9">
    <location>
        <begin position="52"/>
        <end position="121"/>
    </location>
</feature>
<feature type="region of interest" description="Disordered" evidence="8">
    <location>
        <begin position="1"/>
        <end position="25"/>
    </location>
</feature>
<proteinExistence type="predicted"/>
<evidence type="ECO:0000259" key="9">
    <source>
        <dbReference type="Pfam" id="PF03291"/>
    </source>
</evidence>
<dbReference type="AlphaFoldDB" id="A0AAN8VQT5"/>
<evidence type="ECO:0000313" key="11">
    <source>
        <dbReference type="Proteomes" id="UP001370490"/>
    </source>
</evidence>
<dbReference type="PANTHER" id="PTHR12189:SF2">
    <property type="entry name" value="MRNA CAP GUANINE-N7 METHYLTRANSFERASE"/>
    <property type="match status" value="1"/>
</dbReference>
<keyword evidence="6" id="KW-0506">mRNA capping</keyword>